<dbReference type="SMART" id="SM00347">
    <property type="entry name" value="HTH_MARR"/>
    <property type="match status" value="1"/>
</dbReference>
<organism evidence="5 6">
    <name type="scientific">Rhodococcus qingshengii</name>
    <dbReference type="NCBI Taxonomy" id="334542"/>
    <lineage>
        <taxon>Bacteria</taxon>
        <taxon>Bacillati</taxon>
        <taxon>Actinomycetota</taxon>
        <taxon>Actinomycetes</taxon>
        <taxon>Mycobacteriales</taxon>
        <taxon>Nocardiaceae</taxon>
        <taxon>Rhodococcus</taxon>
        <taxon>Rhodococcus erythropolis group</taxon>
    </lineage>
</organism>
<dbReference type="Pfam" id="PF12802">
    <property type="entry name" value="MarR_2"/>
    <property type="match status" value="1"/>
</dbReference>
<dbReference type="GO" id="GO:0003700">
    <property type="term" value="F:DNA-binding transcription factor activity"/>
    <property type="evidence" value="ECO:0007669"/>
    <property type="project" value="InterPro"/>
</dbReference>
<dbReference type="InterPro" id="IPR023187">
    <property type="entry name" value="Tscrpt_reg_MarR-type_CS"/>
</dbReference>
<keyword evidence="3" id="KW-0804">Transcription</keyword>
<dbReference type="Gene3D" id="1.10.10.10">
    <property type="entry name" value="Winged helix-like DNA-binding domain superfamily/Winged helix DNA-binding domain"/>
    <property type="match status" value="1"/>
</dbReference>
<keyword evidence="2" id="KW-0238">DNA-binding</keyword>
<gene>
    <name evidence="5" type="ORF">PXH69_13990</name>
</gene>
<reference evidence="5" key="1">
    <citation type="submission" date="2023-02" db="EMBL/GenBank/DDBJ databases">
        <title>A novel hydrolase synthesized by Rhodococcus erythropolis HQ is responsible for the detoxification of Zearalenone.</title>
        <authorList>
            <person name="Hu J."/>
            <person name="Xu J."/>
        </authorList>
    </citation>
    <scope>NUCLEOTIDE SEQUENCE</scope>
    <source>
        <strain evidence="5">HQ</strain>
    </source>
</reference>
<accession>A0AAW6LGF1</accession>
<dbReference type="InterPro" id="IPR039422">
    <property type="entry name" value="MarR/SlyA-like"/>
</dbReference>
<protein>
    <submittedName>
        <fullName evidence="5">MarR family transcriptional regulator</fullName>
    </submittedName>
</protein>
<evidence type="ECO:0000256" key="1">
    <source>
        <dbReference type="ARBA" id="ARBA00023015"/>
    </source>
</evidence>
<dbReference type="PANTHER" id="PTHR33164:SF104">
    <property type="entry name" value="TRANSCRIPTIONAL REGULATORY PROTEIN"/>
    <property type="match status" value="1"/>
</dbReference>
<dbReference type="InterPro" id="IPR036390">
    <property type="entry name" value="WH_DNA-bd_sf"/>
</dbReference>
<evidence type="ECO:0000313" key="5">
    <source>
        <dbReference type="EMBL" id="MDE8646069.1"/>
    </source>
</evidence>
<dbReference type="PRINTS" id="PR00598">
    <property type="entry name" value="HTHMARR"/>
</dbReference>
<evidence type="ECO:0000256" key="3">
    <source>
        <dbReference type="ARBA" id="ARBA00023163"/>
    </source>
</evidence>
<comment type="caution">
    <text evidence="5">The sequence shown here is derived from an EMBL/GenBank/DDBJ whole genome shotgun (WGS) entry which is preliminary data.</text>
</comment>
<dbReference type="GO" id="GO:0003677">
    <property type="term" value="F:DNA binding"/>
    <property type="evidence" value="ECO:0007669"/>
    <property type="project" value="UniProtKB-KW"/>
</dbReference>
<dbReference type="InterPro" id="IPR000835">
    <property type="entry name" value="HTH_MarR-typ"/>
</dbReference>
<dbReference type="PROSITE" id="PS50995">
    <property type="entry name" value="HTH_MARR_2"/>
    <property type="match status" value="1"/>
</dbReference>
<dbReference type="PANTHER" id="PTHR33164">
    <property type="entry name" value="TRANSCRIPTIONAL REGULATOR, MARR FAMILY"/>
    <property type="match status" value="1"/>
</dbReference>
<evidence type="ECO:0000256" key="2">
    <source>
        <dbReference type="ARBA" id="ARBA00023125"/>
    </source>
</evidence>
<sequence length="161" mass="17993">MRQAVSLPDEQLLEVPVSTTELATDAWEALFRAQVSVLRRLSADDVWDQVSMREYDVLFTLSLAPSSSLRLHDLNREILLSQPSLSRLVERLEGEGLVTRSVDPQDRRGTIVQLTETGAALQKSVGRRHAASIRRHVGPALDADELRLLAELCTRLRLAQS</sequence>
<dbReference type="GO" id="GO:0006950">
    <property type="term" value="P:response to stress"/>
    <property type="evidence" value="ECO:0007669"/>
    <property type="project" value="TreeGrafter"/>
</dbReference>
<dbReference type="PROSITE" id="PS01117">
    <property type="entry name" value="HTH_MARR_1"/>
    <property type="match status" value="1"/>
</dbReference>
<dbReference type="Proteomes" id="UP001217325">
    <property type="component" value="Unassembled WGS sequence"/>
</dbReference>
<evidence type="ECO:0000313" key="6">
    <source>
        <dbReference type="Proteomes" id="UP001217325"/>
    </source>
</evidence>
<feature type="domain" description="HTH marR-type" evidence="4">
    <location>
        <begin position="23"/>
        <end position="158"/>
    </location>
</feature>
<keyword evidence="1" id="KW-0805">Transcription regulation</keyword>
<dbReference type="EMBL" id="JARDXE010000008">
    <property type="protein sequence ID" value="MDE8646069.1"/>
    <property type="molecule type" value="Genomic_DNA"/>
</dbReference>
<dbReference type="AlphaFoldDB" id="A0AAW6LGF1"/>
<name>A0AAW6LGF1_RHOSG</name>
<evidence type="ECO:0000259" key="4">
    <source>
        <dbReference type="PROSITE" id="PS50995"/>
    </source>
</evidence>
<dbReference type="SUPFAM" id="SSF46785">
    <property type="entry name" value="Winged helix' DNA-binding domain"/>
    <property type="match status" value="1"/>
</dbReference>
<dbReference type="InterPro" id="IPR036388">
    <property type="entry name" value="WH-like_DNA-bd_sf"/>
</dbReference>
<proteinExistence type="predicted"/>